<keyword evidence="2" id="KW-1185">Reference proteome</keyword>
<sequence length="100" mass="11020">MCTTGKDAWCAREADNCPAEGSKEQPECIDDACEGKDEKCMTGENEECDCKKPQCPDLRKYSFWCSECGGKDSDGKCRGVSDFLIVFSRIDTNEISLIGS</sequence>
<reference evidence="1" key="1">
    <citation type="journal article" date="2020" name="Stud. Mycol.">
        <title>101 Dothideomycetes genomes: a test case for predicting lifestyles and emergence of pathogens.</title>
        <authorList>
            <person name="Haridas S."/>
            <person name="Albert R."/>
            <person name="Binder M."/>
            <person name="Bloem J."/>
            <person name="Labutti K."/>
            <person name="Salamov A."/>
            <person name="Andreopoulos B."/>
            <person name="Baker S."/>
            <person name="Barry K."/>
            <person name="Bills G."/>
            <person name="Bluhm B."/>
            <person name="Cannon C."/>
            <person name="Castanera R."/>
            <person name="Culley D."/>
            <person name="Daum C."/>
            <person name="Ezra D."/>
            <person name="Gonzalez J."/>
            <person name="Henrissat B."/>
            <person name="Kuo A."/>
            <person name="Liang C."/>
            <person name="Lipzen A."/>
            <person name="Lutzoni F."/>
            <person name="Magnuson J."/>
            <person name="Mondo S."/>
            <person name="Nolan M."/>
            <person name="Ohm R."/>
            <person name="Pangilinan J."/>
            <person name="Park H.-J."/>
            <person name="Ramirez L."/>
            <person name="Alfaro M."/>
            <person name="Sun H."/>
            <person name="Tritt A."/>
            <person name="Yoshinaga Y."/>
            <person name="Zwiers L.-H."/>
            <person name="Turgeon B."/>
            <person name="Goodwin S."/>
            <person name="Spatafora J."/>
            <person name="Crous P."/>
            <person name="Grigoriev I."/>
        </authorList>
    </citation>
    <scope>NUCLEOTIDE SEQUENCE</scope>
    <source>
        <strain evidence="1">Tuck. ex Michener</strain>
    </source>
</reference>
<accession>A0A6A6HH68</accession>
<organism evidence="1 2">
    <name type="scientific">Viridothelium virens</name>
    <name type="common">Speckled blister lichen</name>
    <name type="synonym">Trypethelium virens</name>
    <dbReference type="NCBI Taxonomy" id="1048519"/>
    <lineage>
        <taxon>Eukaryota</taxon>
        <taxon>Fungi</taxon>
        <taxon>Dikarya</taxon>
        <taxon>Ascomycota</taxon>
        <taxon>Pezizomycotina</taxon>
        <taxon>Dothideomycetes</taxon>
        <taxon>Dothideomycetes incertae sedis</taxon>
        <taxon>Trypetheliales</taxon>
        <taxon>Trypetheliaceae</taxon>
        <taxon>Viridothelium</taxon>
    </lineage>
</organism>
<evidence type="ECO:0000313" key="1">
    <source>
        <dbReference type="EMBL" id="KAF2237169.1"/>
    </source>
</evidence>
<dbReference type="EMBL" id="ML991781">
    <property type="protein sequence ID" value="KAF2237169.1"/>
    <property type="molecule type" value="Genomic_DNA"/>
</dbReference>
<name>A0A6A6HH68_VIRVR</name>
<evidence type="ECO:0000313" key="2">
    <source>
        <dbReference type="Proteomes" id="UP000800092"/>
    </source>
</evidence>
<proteinExistence type="predicted"/>
<gene>
    <name evidence="1" type="ORF">EV356DRAFT_496718</name>
</gene>
<dbReference type="AlphaFoldDB" id="A0A6A6HH68"/>
<dbReference type="Proteomes" id="UP000800092">
    <property type="component" value="Unassembled WGS sequence"/>
</dbReference>
<dbReference type="OrthoDB" id="3764614at2759"/>
<protein>
    <submittedName>
        <fullName evidence="1">Uncharacterized protein</fullName>
    </submittedName>
</protein>